<dbReference type="Proteomes" id="UP000215509">
    <property type="component" value="Unassembled WGS sequence"/>
</dbReference>
<reference evidence="9 10" key="1">
    <citation type="submission" date="2017-07" db="EMBL/GenBank/DDBJ databases">
        <title>Genome sequencing and assembly of Paenibacillus rigui.</title>
        <authorList>
            <person name="Mayilraj S."/>
        </authorList>
    </citation>
    <scope>NUCLEOTIDE SEQUENCE [LARGE SCALE GENOMIC DNA]</scope>
    <source>
        <strain evidence="9 10">JCM 16352</strain>
    </source>
</reference>
<dbReference type="GO" id="GO:0043190">
    <property type="term" value="C:ATP-binding cassette (ABC) transporter complex"/>
    <property type="evidence" value="ECO:0007669"/>
    <property type="project" value="TreeGrafter"/>
</dbReference>
<keyword evidence="5" id="KW-0067">ATP-binding</keyword>
<dbReference type="InterPro" id="IPR027417">
    <property type="entry name" value="P-loop_NTPase"/>
</dbReference>
<evidence type="ECO:0000256" key="6">
    <source>
        <dbReference type="ARBA" id="ARBA00022967"/>
    </source>
</evidence>
<dbReference type="PANTHER" id="PTHR43553:SF24">
    <property type="entry name" value="ENERGY-COUPLING FACTOR TRANSPORTER ATP-BINDING PROTEIN ECFA1"/>
    <property type="match status" value="1"/>
</dbReference>
<dbReference type="Gene3D" id="3.40.50.300">
    <property type="entry name" value="P-loop containing nucleotide triphosphate hydrolases"/>
    <property type="match status" value="1"/>
</dbReference>
<dbReference type="InterPro" id="IPR003439">
    <property type="entry name" value="ABC_transporter-like_ATP-bd"/>
</dbReference>
<dbReference type="SMART" id="SM00382">
    <property type="entry name" value="AAA"/>
    <property type="match status" value="1"/>
</dbReference>
<dbReference type="CDD" id="cd03225">
    <property type="entry name" value="ABC_cobalt_CbiO_domain1"/>
    <property type="match status" value="1"/>
</dbReference>
<keyword evidence="6" id="KW-1278">Translocase</keyword>
<feature type="domain" description="ABC transporter" evidence="8">
    <location>
        <begin position="10"/>
        <end position="246"/>
    </location>
</feature>
<evidence type="ECO:0000313" key="9">
    <source>
        <dbReference type="EMBL" id="OXM82802.1"/>
    </source>
</evidence>
<dbReference type="RefSeq" id="WP_094018444.1">
    <property type="nucleotide sequence ID" value="NZ_NMQW01000057.1"/>
</dbReference>
<gene>
    <name evidence="9" type="ORF">CF651_29505</name>
</gene>
<keyword evidence="2" id="KW-0813">Transport</keyword>
<dbReference type="AlphaFoldDB" id="A0A229UHE0"/>
<evidence type="ECO:0000313" key="10">
    <source>
        <dbReference type="Proteomes" id="UP000215509"/>
    </source>
</evidence>
<organism evidence="9 10">
    <name type="scientific">Paenibacillus rigui</name>
    <dbReference type="NCBI Taxonomy" id="554312"/>
    <lineage>
        <taxon>Bacteria</taxon>
        <taxon>Bacillati</taxon>
        <taxon>Bacillota</taxon>
        <taxon>Bacilli</taxon>
        <taxon>Bacillales</taxon>
        <taxon>Paenibacillaceae</taxon>
        <taxon>Paenibacillus</taxon>
    </lineage>
</organism>
<dbReference type="InterPro" id="IPR003593">
    <property type="entry name" value="AAA+_ATPase"/>
</dbReference>
<dbReference type="EMBL" id="NMQW01000057">
    <property type="protein sequence ID" value="OXM82802.1"/>
    <property type="molecule type" value="Genomic_DNA"/>
</dbReference>
<evidence type="ECO:0000256" key="2">
    <source>
        <dbReference type="ARBA" id="ARBA00022448"/>
    </source>
</evidence>
<accession>A0A229UHE0</accession>
<keyword evidence="4" id="KW-0547">Nucleotide-binding</keyword>
<evidence type="ECO:0000256" key="5">
    <source>
        <dbReference type="ARBA" id="ARBA00022840"/>
    </source>
</evidence>
<evidence type="ECO:0000256" key="7">
    <source>
        <dbReference type="ARBA" id="ARBA00023136"/>
    </source>
</evidence>
<evidence type="ECO:0000256" key="4">
    <source>
        <dbReference type="ARBA" id="ARBA00022741"/>
    </source>
</evidence>
<dbReference type="PANTHER" id="PTHR43553">
    <property type="entry name" value="HEAVY METAL TRANSPORTER"/>
    <property type="match status" value="1"/>
</dbReference>
<dbReference type="GO" id="GO:0042626">
    <property type="term" value="F:ATPase-coupled transmembrane transporter activity"/>
    <property type="evidence" value="ECO:0007669"/>
    <property type="project" value="TreeGrafter"/>
</dbReference>
<keyword evidence="10" id="KW-1185">Reference proteome</keyword>
<proteinExistence type="inferred from homology"/>
<keyword evidence="7" id="KW-0472">Membrane</keyword>
<dbReference type="OrthoDB" id="9784332at2"/>
<evidence type="ECO:0000259" key="8">
    <source>
        <dbReference type="PROSITE" id="PS50893"/>
    </source>
</evidence>
<dbReference type="GO" id="GO:0016887">
    <property type="term" value="F:ATP hydrolysis activity"/>
    <property type="evidence" value="ECO:0007669"/>
    <property type="project" value="InterPro"/>
</dbReference>
<comment type="caution">
    <text evidence="9">The sequence shown here is derived from an EMBL/GenBank/DDBJ whole genome shotgun (WGS) entry which is preliminary data.</text>
</comment>
<evidence type="ECO:0000256" key="3">
    <source>
        <dbReference type="ARBA" id="ARBA00022475"/>
    </source>
</evidence>
<dbReference type="PROSITE" id="PS50893">
    <property type="entry name" value="ABC_TRANSPORTER_2"/>
    <property type="match status" value="1"/>
</dbReference>
<keyword evidence="3" id="KW-1003">Cell membrane</keyword>
<protein>
    <submittedName>
        <fullName evidence="9">ABC transporter</fullName>
    </submittedName>
</protein>
<name>A0A229UHE0_9BACL</name>
<dbReference type="InterPro" id="IPR050095">
    <property type="entry name" value="ECF_ABC_transporter_ATP-bd"/>
</dbReference>
<dbReference type="GO" id="GO:0005524">
    <property type="term" value="F:ATP binding"/>
    <property type="evidence" value="ECO:0007669"/>
    <property type="project" value="UniProtKB-KW"/>
</dbReference>
<sequence length="293" mass="32293">MKNNHPTQAVLLRNVHYSIPAADGVKTLLRHIHLSVSRGEWLAIVGTNGSGKSTLAKLIAKLQPVSSGEIVHNRSVRDAAQDSPARKPFVQMVFQNPDTQLFGETVYEEVCFGLNNYGFEPEERHRLAMQSLDTTGLAPLTDYPARFLSGGQKQLLHAASCMAVQPEVLIFDEATAMLDPLSRERLLATIHRLHEEGTTIVWITQLLDELDRSDRIVALDDGQIAFEGSKESFFYSSISGDDVQSGEAGSSPCERLGFLPPYTIQVAKELIRRGLSLNPLPFTIEQLGKAVTI</sequence>
<dbReference type="InterPro" id="IPR015856">
    <property type="entry name" value="ABC_transpr_CbiO/EcfA_su"/>
</dbReference>
<evidence type="ECO:0000256" key="1">
    <source>
        <dbReference type="ARBA" id="ARBA00005417"/>
    </source>
</evidence>
<comment type="similarity">
    <text evidence="1">Belongs to the ABC transporter superfamily.</text>
</comment>
<dbReference type="SUPFAM" id="SSF52540">
    <property type="entry name" value="P-loop containing nucleoside triphosphate hydrolases"/>
    <property type="match status" value="1"/>
</dbReference>
<dbReference type="Pfam" id="PF00005">
    <property type="entry name" value="ABC_tran"/>
    <property type="match status" value="1"/>
</dbReference>